<dbReference type="PROSITE" id="PS50164">
    <property type="entry name" value="GIY_YIG"/>
    <property type="match status" value="1"/>
</dbReference>
<evidence type="ECO:0000256" key="7">
    <source>
        <dbReference type="HAMAP-Rule" id="MF_00203"/>
    </source>
</evidence>
<comment type="function">
    <text evidence="7">The UvrABC repair system catalyzes the recognition and processing of DNA lesions. UvrC both incises the 5' and 3' sides of the lesion. The N-terminal half is responsible for the 3' incision and the C-terminal half is responsible for the 5' incision.</text>
</comment>
<comment type="similarity">
    <text evidence="7">Belongs to the UvrC family.</text>
</comment>
<dbReference type="InterPro" id="IPR004791">
    <property type="entry name" value="UvrC"/>
</dbReference>
<dbReference type="InterPro" id="IPR010994">
    <property type="entry name" value="RuvA_2-like"/>
</dbReference>
<dbReference type="Gene3D" id="3.30.420.340">
    <property type="entry name" value="UvrC, RNAse H endonuclease domain"/>
    <property type="match status" value="1"/>
</dbReference>
<dbReference type="SUPFAM" id="SSF46600">
    <property type="entry name" value="C-terminal UvrC-binding domain of UvrB"/>
    <property type="match status" value="1"/>
</dbReference>
<proteinExistence type="inferred from homology"/>
<keyword evidence="3 7" id="KW-0228">DNA excision</keyword>
<reference evidence="9 10" key="1">
    <citation type="submission" date="2018-11" db="EMBL/GenBank/DDBJ databases">
        <title>Complete genome sequence of Paenibacillus baekrokdamisoli strain KCTC 33723.</title>
        <authorList>
            <person name="Kang S.W."/>
            <person name="Lee K.C."/>
            <person name="Kim K.K."/>
            <person name="Kim J.S."/>
            <person name="Kim D.S."/>
            <person name="Ko S.H."/>
            <person name="Yang S.H."/>
            <person name="Lee J.S."/>
        </authorList>
    </citation>
    <scope>NUCLEOTIDE SEQUENCE [LARGE SCALE GENOMIC DNA]</scope>
    <source>
        <strain evidence="9 10">KCTC 33723</strain>
    </source>
</reference>
<sequence>MENQHPEASAQQQRLAAAEHIRSKLALLPDQSGCYLMKNAEGTIIYVGKAKVLKNRVRSYFNGSHNGKTQRLVSEIRDFEYIVTSSNMEALILECNLIKQYHPRYNVLLKDDKTFPYIKITSEKHPKLEVTRRIIKDKGKYFGPYPNAYAAQETKKLLDRLYPLRKCNTLPEKVCLYYHLGQCVAPCEFDIAPGTYENMIQEITKFLNGGYDEVKKTLQSKMMVAAEALEFERAKEFRDQIMSIDAIMEKQKITLTDAMDRDVFGYFTEKGWMCVQILYMRHGKMIERRATMFPYYGEAYDDFMTFVTQYYSDNPALPKEILLPLPPDEEGSVEAESLSAIEPSPEDDPDGDEALPGSAADDVGSSLQKWLKVKVFMPRRGRKRNVVQMAIDNAKITLDEKFRLIERNEERTSKAAEGLAAALGLPEVRRIEAFDNSNIQGTNPVSAMVVFTDGKPDKNEYRKYKVKTVQGPDDYETMREVIRRRYERVLKEGLQLPDVIVVDGGRGQISAALDILENELGLFVPVCGLVKDAKHKTAQLMSGDPPAIIPLARDSQEFYLLQRIQDEVHRFAISFHREQRGKSMIASQLDAIPGIGEKRRKLLLKHFGSIKKIKEAGIEDFRPLSIGEKLAAQIIEALREEP</sequence>
<dbReference type="InterPro" id="IPR038476">
    <property type="entry name" value="UvrC_RNase_H_dom_sf"/>
</dbReference>
<dbReference type="Pfam" id="PF22920">
    <property type="entry name" value="UvrC_RNaseH"/>
    <property type="match status" value="1"/>
</dbReference>
<dbReference type="GO" id="GO:0009432">
    <property type="term" value="P:SOS response"/>
    <property type="evidence" value="ECO:0007669"/>
    <property type="project" value="UniProtKB-UniRule"/>
</dbReference>
<evidence type="ECO:0000313" key="10">
    <source>
        <dbReference type="Proteomes" id="UP000275368"/>
    </source>
</evidence>
<gene>
    <name evidence="7 9" type="primary">uvrC</name>
    <name evidence="9" type="ORF">Back11_29820</name>
</gene>
<protein>
    <recommendedName>
        <fullName evidence="7">UvrABC system protein C</fullName>
        <shortName evidence="7">Protein UvrC</shortName>
    </recommendedName>
    <alternativeName>
        <fullName evidence="7">Excinuclease ABC subunit C</fullName>
    </alternativeName>
</protein>
<dbReference type="InterPro" id="IPR001943">
    <property type="entry name" value="UVR_dom"/>
</dbReference>
<dbReference type="EMBL" id="AP019308">
    <property type="protein sequence ID" value="BBH21637.1"/>
    <property type="molecule type" value="Genomic_DNA"/>
</dbReference>
<dbReference type="Gene3D" id="1.10.150.20">
    <property type="entry name" value="5' to 3' exonuclease, C-terminal subdomain"/>
    <property type="match status" value="1"/>
</dbReference>
<dbReference type="SMART" id="SM00465">
    <property type="entry name" value="GIYc"/>
    <property type="match status" value="1"/>
</dbReference>
<dbReference type="Proteomes" id="UP000275368">
    <property type="component" value="Chromosome"/>
</dbReference>
<dbReference type="InterPro" id="IPR036876">
    <property type="entry name" value="UVR_dom_sf"/>
</dbReference>
<dbReference type="PROSITE" id="PS50165">
    <property type="entry name" value="UVRC"/>
    <property type="match status" value="1"/>
</dbReference>
<dbReference type="Pfam" id="PF08459">
    <property type="entry name" value="UvrC_RNaseH_dom"/>
    <property type="match status" value="1"/>
</dbReference>
<dbReference type="NCBIfam" id="TIGR00194">
    <property type="entry name" value="uvrC"/>
    <property type="match status" value="1"/>
</dbReference>
<keyword evidence="5 7" id="KW-0234">DNA repair</keyword>
<dbReference type="Pfam" id="PF02151">
    <property type="entry name" value="UVR"/>
    <property type="match status" value="1"/>
</dbReference>
<evidence type="ECO:0000256" key="4">
    <source>
        <dbReference type="ARBA" id="ARBA00022881"/>
    </source>
</evidence>
<dbReference type="CDD" id="cd10434">
    <property type="entry name" value="GIY-YIG_UvrC_Cho"/>
    <property type="match status" value="1"/>
</dbReference>
<comment type="subunit">
    <text evidence="7">Interacts with UvrB in an incision complex.</text>
</comment>
<keyword evidence="1 7" id="KW-0963">Cytoplasm</keyword>
<dbReference type="KEGG" id="pbk:Back11_29820"/>
<feature type="compositionally biased region" description="Acidic residues" evidence="8">
    <location>
        <begin position="344"/>
        <end position="353"/>
    </location>
</feature>
<dbReference type="Gene3D" id="4.10.860.10">
    <property type="entry name" value="UVR domain"/>
    <property type="match status" value="1"/>
</dbReference>
<name>A0A3G9IRZ4_9BACL</name>
<dbReference type="GO" id="GO:0009381">
    <property type="term" value="F:excinuclease ABC activity"/>
    <property type="evidence" value="ECO:0007669"/>
    <property type="project" value="UniProtKB-UniRule"/>
</dbReference>
<dbReference type="InterPro" id="IPR050066">
    <property type="entry name" value="UvrABC_protein_C"/>
</dbReference>
<evidence type="ECO:0000256" key="1">
    <source>
        <dbReference type="ARBA" id="ARBA00022490"/>
    </source>
</evidence>
<accession>A0A3G9IRZ4</accession>
<dbReference type="SUPFAM" id="SSF82771">
    <property type="entry name" value="GIY-YIG endonuclease"/>
    <property type="match status" value="1"/>
</dbReference>
<evidence type="ECO:0000256" key="8">
    <source>
        <dbReference type="SAM" id="MobiDB-lite"/>
    </source>
</evidence>
<evidence type="ECO:0000256" key="3">
    <source>
        <dbReference type="ARBA" id="ARBA00022769"/>
    </source>
</evidence>
<evidence type="ECO:0000313" key="9">
    <source>
        <dbReference type="EMBL" id="BBH21637.1"/>
    </source>
</evidence>
<dbReference type="HAMAP" id="MF_00203">
    <property type="entry name" value="UvrC"/>
    <property type="match status" value="1"/>
</dbReference>
<evidence type="ECO:0000256" key="2">
    <source>
        <dbReference type="ARBA" id="ARBA00022763"/>
    </source>
</evidence>
<dbReference type="PANTHER" id="PTHR30562">
    <property type="entry name" value="UVRC/OXIDOREDUCTASE"/>
    <property type="match status" value="1"/>
</dbReference>
<dbReference type="SUPFAM" id="SSF47781">
    <property type="entry name" value="RuvA domain 2-like"/>
    <property type="match status" value="1"/>
</dbReference>
<dbReference type="FunFam" id="3.40.1440.10:FF:000001">
    <property type="entry name" value="UvrABC system protein C"/>
    <property type="match status" value="1"/>
</dbReference>
<keyword evidence="4 7" id="KW-0267">Excision nuclease</keyword>
<dbReference type="PANTHER" id="PTHR30562:SF1">
    <property type="entry name" value="UVRABC SYSTEM PROTEIN C"/>
    <property type="match status" value="1"/>
</dbReference>
<dbReference type="Pfam" id="PF01541">
    <property type="entry name" value="GIY-YIG"/>
    <property type="match status" value="1"/>
</dbReference>
<dbReference type="GO" id="GO:0006289">
    <property type="term" value="P:nucleotide-excision repair"/>
    <property type="evidence" value="ECO:0007669"/>
    <property type="project" value="UniProtKB-UniRule"/>
</dbReference>
<keyword evidence="2 7" id="KW-0227">DNA damage</keyword>
<dbReference type="Pfam" id="PF14520">
    <property type="entry name" value="HHH_5"/>
    <property type="match status" value="1"/>
</dbReference>
<dbReference type="PROSITE" id="PS50151">
    <property type="entry name" value="UVR"/>
    <property type="match status" value="1"/>
</dbReference>
<dbReference type="InterPro" id="IPR035901">
    <property type="entry name" value="GIY-YIG_endonuc_sf"/>
</dbReference>
<dbReference type="Gene3D" id="3.40.1440.10">
    <property type="entry name" value="GIY-YIG endonuclease"/>
    <property type="match status" value="1"/>
</dbReference>
<dbReference type="InterPro" id="IPR000305">
    <property type="entry name" value="GIY-YIG_endonuc"/>
</dbReference>
<keyword evidence="6 7" id="KW-0742">SOS response</keyword>
<dbReference type="InterPro" id="IPR001162">
    <property type="entry name" value="UvrC_RNase_H_dom"/>
</dbReference>
<evidence type="ECO:0000256" key="6">
    <source>
        <dbReference type="ARBA" id="ARBA00023236"/>
    </source>
</evidence>
<organism evidence="9 10">
    <name type="scientific">Paenibacillus baekrokdamisoli</name>
    <dbReference type="NCBI Taxonomy" id="1712516"/>
    <lineage>
        <taxon>Bacteria</taxon>
        <taxon>Bacillati</taxon>
        <taxon>Bacillota</taxon>
        <taxon>Bacilli</taxon>
        <taxon>Bacillales</taxon>
        <taxon>Paenibacillaceae</taxon>
        <taxon>Paenibacillus</taxon>
    </lineage>
</organism>
<dbReference type="GO" id="GO:0009380">
    <property type="term" value="C:excinuclease repair complex"/>
    <property type="evidence" value="ECO:0007669"/>
    <property type="project" value="InterPro"/>
</dbReference>
<dbReference type="GO" id="GO:0005737">
    <property type="term" value="C:cytoplasm"/>
    <property type="evidence" value="ECO:0007669"/>
    <property type="project" value="UniProtKB-SubCell"/>
</dbReference>
<dbReference type="AlphaFoldDB" id="A0A3G9IRZ4"/>
<dbReference type="FunFam" id="3.30.420.340:FF:000002">
    <property type="entry name" value="UvrABC system protein C"/>
    <property type="match status" value="1"/>
</dbReference>
<feature type="region of interest" description="Disordered" evidence="8">
    <location>
        <begin position="323"/>
        <end position="362"/>
    </location>
</feature>
<evidence type="ECO:0000256" key="5">
    <source>
        <dbReference type="ARBA" id="ARBA00023204"/>
    </source>
</evidence>
<dbReference type="InterPro" id="IPR047296">
    <property type="entry name" value="GIY-YIG_UvrC_Cho"/>
</dbReference>
<comment type="subcellular location">
    <subcellularLocation>
        <location evidence="7">Cytoplasm</location>
    </subcellularLocation>
</comment>
<dbReference type="RefSeq" id="WP_269462725.1">
    <property type="nucleotide sequence ID" value="NZ_AP019308.1"/>
</dbReference>
<keyword evidence="10" id="KW-1185">Reference proteome</keyword>
<dbReference type="GO" id="GO:0003677">
    <property type="term" value="F:DNA binding"/>
    <property type="evidence" value="ECO:0007669"/>
    <property type="project" value="UniProtKB-UniRule"/>
</dbReference>